<dbReference type="Pfam" id="PF13432">
    <property type="entry name" value="TPR_16"/>
    <property type="match status" value="1"/>
</dbReference>
<keyword evidence="5" id="KW-1185">Reference proteome</keyword>
<evidence type="ECO:0000256" key="3">
    <source>
        <dbReference type="SAM" id="MobiDB-lite"/>
    </source>
</evidence>
<dbReference type="KEGG" id="sgp:SpiGrapes_3073"/>
<dbReference type="PANTHER" id="PTHR44858">
    <property type="entry name" value="TETRATRICOPEPTIDE REPEAT PROTEIN 6"/>
    <property type="match status" value="1"/>
</dbReference>
<feature type="region of interest" description="Disordered" evidence="3">
    <location>
        <begin position="426"/>
        <end position="445"/>
    </location>
</feature>
<dbReference type="AlphaFoldDB" id="G8QYH3"/>
<dbReference type="InterPro" id="IPR019734">
    <property type="entry name" value="TPR_rpt"/>
</dbReference>
<accession>G8QYH3</accession>
<dbReference type="EMBL" id="CP003155">
    <property type="protein sequence ID" value="AEV30820.1"/>
    <property type="molecule type" value="Genomic_DNA"/>
</dbReference>
<reference evidence="4 5" key="1">
    <citation type="submission" date="2011-11" db="EMBL/GenBank/DDBJ databases">
        <title>Complete sequence of Spirochaeta sp. grapes.</title>
        <authorList>
            <consortium name="US DOE Joint Genome Institute"/>
            <person name="Lucas S."/>
            <person name="Han J."/>
            <person name="Lapidus A."/>
            <person name="Cheng J.-F."/>
            <person name="Goodwin L."/>
            <person name="Pitluck S."/>
            <person name="Peters L."/>
            <person name="Ovchinnikova G."/>
            <person name="Munk A.C."/>
            <person name="Detter J.C."/>
            <person name="Han C."/>
            <person name="Tapia R."/>
            <person name="Land M."/>
            <person name="Hauser L."/>
            <person name="Kyrpides N."/>
            <person name="Ivanova N."/>
            <person name="Pagani I."/>
            <person name="Ritalahtilisa K."/>
            <person name="Loeffler F."/>
            <person name="Woyke T."/>
        </authorList>
    </citation>
    <scope>NUCLEOTIDE SEQUENCE [LARGE SCALE GENOMIC DNA]</scope>
    <source>
        <strain evidence="5">ATCC BAA-1885 / DSM 22778 / Grapes</strain>
    </source>
</reference>
<dbReference type="Gene3D" id="1.25.40.10">
    <property type="entry name" value="Tetratricopeptide repeat domain"/>
    <property type="match status" value="2"/>
</dbReference>
<dbReference type="eggNOG" id="COG5010">
    <property type="taxonomic scope" value="Bacteria"/>
</dbReference>
<gene>
    <name evidence="4" type="ordered locus">SpiGrapes_3073</name>
</gene>
<name>G8QYH3_SPHPG</name>
<dbReference type="PANTHER" id="PTHR44858:SF1">
    <property type="entry name" value="UDP-N-ACETYLGLUCOSAMINE--PEPTIDE N-ACETYLGLUCOSAMINYLTRANSFERASE SPINDLY-RELATED"/>
    <property type="match status" value="1"/>
</dbReference>
<keyword evidence="2" id="KW-0802">TPR repeat</keyword>
<dbReference type="RefSeq" id="WP_014271659.1">
    <property type="nucleotide sequence ID" value="NC_016633.1"/>
</dbReference>
<proteinExistence type="predicted"/>
<evidence type="ECO:0000313" key="4">
    <source>
        <dbReference type="EMBL" id="AEV30820.1"/>
    </source>
</evidence>
<dbReference type="Proteomes" id="UP000005632">
    <property type="component" value="Chromosome"/>
</dbReference>
<sequence length="445" mass="50856">MTEQNQKFKDLLFIHLPSSMERDINGFHVDSSIEIPVQLPDGKKEIDATTEISIEMIIAGMLKIIAYNPEHPHFAYYRDFVLASQSDAVNELNLAAIAKEKNNDLDFAEELFLTVNHLYPQSATFINLATLYSKRAALDEKKGTQYDFYQQKALNTLNEGLEKLGDDENLLNELGFFHMYQGNIEIAKNYLDRYLDLAQDSDKKTHVQRIVSDIDNKLNNDKALMQAYDEIQMNNEEKALTLLEPYLTENPKVWNGWFLKGWAFRRLEQFSQAEEAFLKCLALGESSSDIYNELAICSLESGKTELAKNYLNTAVDLDAENLTLLSNLAYLHLKDEEFDEAREFLELARNIDGNDPVIIKLMEDYQNATGEALASPIVQEFVDTAMLKEQELQRARKEKPFHIQGKEDTDDLEVSFEAQEEGHACSCGHQHGEEGCSCNHDHEEE</sequence>
<dbReference type="InterPro" id="IPR011990">
    <property type="entry name" value="TPR-like_helical_dom_sf"/>
</dbReference>
<evidence type="ECO:0000256" key="1">
    <source>
        <dbReference type="ARBA" id="ARBA00022737"/>
    </source>
</evidence>
<protein>
    <recommendedName>
        <fullName evidence="6">Tetratricopeptide repeat protein</fullName>
    </recommendedName>
</protein>
<dbReference type="HOGENOM" id="CLU_064073_0_0_12"/>
<organism evidence="4 5">
    <name type="scientific">Sphaerochaeta pleomorpha (strain ATCC BAA-1885 / DSM 22778 / Grapes)</name>
    <dbReference type="NCBI Taxonomy" id="158190"/>
    <lineage>
        <taxon>Bacteria</taxon>
        <taxon>Pseudomonadati</taxon>
        <taxon>Spirochaetota</taxon>
        <taxon>Spirochaetia</taxon>
        <taxon>Spirochaetales</taxon>
        <taxon>Sphaerochaetaceae</taxon>
        <taxon>Sphaerochaeta</taxon>
    </lineage>
</organism>
<dbReference type="SMART" id="SM00028">
    <property type="entry name" value="TPR"/>
    <property type="match status" value="5"/>
</dbReference>
<evidence type="ECO:0008006" key="6">
    <source>
        <dbReference type="Google" id="ProtNLM"/>
    </source>
</evidence>
<keyword evidence="1" id="KW-0677">Repeat</keyword>
<feature type="compositionally biased region" description="Basic and acidic residues" evidence="3">
    <location>
        <begin position="430"/>
        <end position="445"/>
    </location>
</feature>
<dbReference type="Pfam" id="PF14559">
    <property type="entry name" value="TPR_19"/>
    <property type="match status" value="1"/>
</dbReference>
<dbReference type="SUPFAM" id="SSF48452">
    <property type="entry name" value="TPR-like"/>
    <property type="match status" value="2"/>
</dbReference>
<dbReference type="InterPro" id="IPR050498">
    <property type="entry name" value="Ycf3"/>
</dbReference>
<evidence type="ECO:0000313" key="5">
    <source>
        <dbReference type="Proteomes" id="UP000005632"/>
    </source>
</evidence>
<dbReference type="OrthoDB" id="317977at2"/>
<dbReference type="STRING" id="158190.SpiGrapes_3073"/>
<evidence type="ECO:0000256" key="2">
    <source>
        <dbReference type="ARBA" id="ARBA00022803"/>
    </source>
</evidence>